<feature type="compositionally biased region" description="Polar residues" evidence="1">
    <location>
        <begin position="312"/>
        <end position="328"/>
    </location>
</feature>
<organism evidence="2 3">
    <name type="scientific">Novipirellula galeiformis</name>
    <dbReference type="NCBI Taxonomy" id="2528004"/>
    <lineage>
        <taxon>Bacteria</taxon>
        <taxon>Pseudomonadati</taxon>
        <taxon>Planctomycetota</taxon>
        <taxon>Planctomycetia</taxon>
        <taxon>Pirellulales</taxon>
        <taxon>Pirellulaceae</taxon>
        <taxon>Novipirellula</taxon>
    </lineage>
</organism>
<protein>
    <submittedName>
        <fullName evidence="2">Uncharacterized protein</fullName>
    </submittedName>
</protein>
<proteinExistence type="predicted"/>
<evidence type="ECO:0000313" key="3">
    <source>
        <dbReference type="Proteomes" id="UP000316304"/>
    </source>
</evidence>
<sequence>MKTMNPDNRAVTFVTALPTRSVHASSVTIFAAMFAVCVLGGAGTAEADVPNPLQQFGRMVGAGWGDGYHACKCSGFRPLADLPPRPYCYGDCGAPCSHATAGQCSDCQTGGIGACGQVCETGLTLRANASQQCRPKGPSLGTRFRLGMFTDVCETGLAIKAPGVPFAMPTPCDLPPVQRPIVPQLATPLHCDATCDVNPTLSHQSPHGGGYPAPSLSRPMQNIPQPPTSPAAAVEIPADSAMNQTLPLQKQTPSSLRDPVPTLASEPRIAVTELGPPQAQRANRHPVRIAQGNHTSTLPKRVEVTDAIPADSQGSDSATLSLGKQNHPTSEDRRPSRLPTIR</sequence>
<keyword evidence="3" id="KW-1185">Reference proteome</keyword>
<name>A0A5C6CN98_9BACT</name>
<evidence type="ECO:0000256" key="1">
    <source>
        <dbReference type="SAM" id="MobiDB-lite"/>
    </source>
</evidence>
<dbReference type="EMBL" id="SJPT01000002">
    <property type="protein sequence ID" value="TWU25087.1"/>
    <property type="molecule type" value="Genomic_DNA"/>
</dbReference>
<dbReference type="Proteomes" id="UP000316304">
    <property type="component" value="Unassembled WGS sequence"/>
</dbReference>
<comment type="caution">
    <text evidence="2">The sequence shown here is derived from an EMBL/GenBank/DDBJ whole genome shotgun (WGS) entry which is preliminary data.</text>
</comment>
<dbReference type="AlphaFoldDB" id="A0A5C6CN98"/>
<reference evidence="2 3" key="1">
    <citation type="submission" date="2019-02" db="EMBL/GenBank/DDBJ databases">
        <title>Deep-cultivation of Planctomycetes and their phenomic and genomic characterization uncovers novel biology.</title>
        <authorList>
            <person name="Wiegand S."/>
            <person name="Jogler M."/>
            <person name="Boedeker C."/>
            <person name="Pinto D."/>
            <person name="Vollmers J."/>
            <person name="Rivas-Marin E."/>
            <person name="Kohn T."/>
            <person name="Peeters S.H."/>
            <person name="Heuer A."/>
            <person name="Rast P."/>
            <person name="Oberbeckmann S."/>
            <person name="Bunk B."/>
            <person name="Jeske O."/>
            <person name="Meyerdierks A."/>
            <person name="Storesund J.E."/>
            <person name="Kallscheuer N."/>
            <person name="Luecker S."/>
            <person name="Lage O.M."/>
            <person name="Pohl T."/>
            <person name="Merkel B.J."/>
            <person name="Hornburger P."/>
            <person name="Mueller R.-W."/>
            <person name="Bruemmer F."/>
            <person name="Labrenz M."/>
            <person name="Spormann A.M."/>
            <person name="Op Den Camp H."/>
            <person name="Overmann J."/>
            <person name="Amann R."/>
            <person name="Jetten M.S.M."/>
            <person name="Mascher T."/>
            <person name="Medema M.H."/>
            <person name="Devos D.P."/>
            <person name="Kaster A.-K."/>
            <person name="Ovreas L."/>
            <person name="Rohde M."/>
            <person name="Galperin M.Y."/>
            <person name="Jogler C."/>
        </authorList>
    </citation>
    <scope>NUCLEOTIDE SEQUENCE [LARGE SCALE GENOMIC DNA]</scope>
    <source>
        <strain evidence="2 3">Pla52o</strain>
    </source>
</reference>
<dbReference type="OrthoDB" id="246649at2"/>
<accession>A0A5C6CN98</accession>
<feature type="region of interest" description="Disordered" evidence="1">
    <location>
        <begin position="270"/>
        <end position="342"/>
    </location>
</feature>
<gene>
    <name evidence="2" type="ORF">Pla52o_13850</name>
</gene>
<feature type="region of interest" description="Disordered" evidence="1">
    <location>
        <begin position="201"/>
        <end position="232"/>
    </location>
</feature>
<evidence type="ECO:0000313" key="2">
    <source>
        <dbReference type="EMBL" id="TWU25087.1"/>
    </source>
</evidence>